<comment type="caution">
    <text evidence="16">The sequence shown here is derived from an EMBL/GenBank/DDBJ whole genome shotgun (WGS) entry which is preliminary data.</text>
</comment>
<dbReference type="InterPro" id="IPR017972">
    <property type="entry name" value="Cyt_P450_CS"/>
</dbReference>
<keyword evidence="6 15" id="KW-0812">Transmembrane</keyword>
<reference evidence="16 17" key="1">
    <citation type="submission" date="2024-01" db="EMBL/GenBank/DDBJ databases">
        <title>A draft genome for a cacao thread blight-causing isolate of Paramarasmius palmivorus.</title>
        <authorList>
            <person name="Baruah I.K."/>
            <person name="Bukari Y."/>
            <person name="Amoako-Attah I."/>
            <person name="Meinhardt L.W."/>
            <person name="Bailey B.A."/>
            <person name="Cohen S.P."/>
        </authorList>
    </citation>
    <scope>NUCLEOTIDE SEQUENCE [LARGE SCALE GENOMIC DNA]</scope>
    <source>
        <strain evidence="16 17">GH-12</strain>
    </source>
</reference>
<evidence type="ECO:0000256" key="11">
    <source>
        <dbReference type="ARBA" id="ARBA00023033"/>
    </source>
</evidence>
<dbReference type="Pfam" id="PF00067">
    <property type="entry name" value="p450"/>
    <property type="match status" value="1"/>
</dbReference>
<evidence type="ECO:0008006" key="18">
    <source>
        <dbReference type="Google" id="ProtNLM"/>
    </source>
</evidence>
<gene>
    <name evidence="16" type="ORF">VNI00_001194</name>
</gene>
<comment type="cofactor">
    <cofactor evidence="1 13">
        <name>heme</name>
        <dbReference type="ChEBI" id="CHEBI:30413"/>
    </cofactor>
</comment>
<evidence type="ECO:0000256" key="12">
    <source>
        <dbReference type="ARBA" id="ARBA00023136"/>
    </source>
</evidence>
<dbReference type="InterPro" id="IPR050121">
    <property type="entry name" value="Cytochrome_P450_monoxygenase"/>
</dbReference>
<organism evidence="16 17">
    <name type="scientific">Paramarasmius palmivorus</name>
    <dbReference type="NCBI Taxonomy" id="297713"/>
    <lineage>
        <taxon>Eukaryota</taxon>
        <taxon>Fungi</taxon>
        <taxon>Dikarya</taxon>
        <taxon>Basidiomycota</taxon>
        <taxon>Agaricomycotina</taxon>
        <taxon>Agaricomycetes</taxon>
        <taxon>Agaricomycetidae</taxon>
        <taxon>Agaricales</taxon>
        <taxon>Marasmiineae</taxon>
        <taxon>Marasmiaceae</taxon>
        <taxon>Paramarasmius</taxon>
    </lineage>
</organism>
<evidence type="ECO:0000256" key="3">
    <source>
        <dbReference type="ARBA" id="ARBA00004721"/>
    </source>
</evidence>
<name>A0AAW0EBC3_9AGAR</name>
<keyword evidence="12 15" id="KW-0472">Membrane</keyword>
<dbReference type="PROSITE" id="PS00086">
    <property type="entry name" value="CYTOCHROME_P450"/>
    <property type="match status" value="1"/>
</dbReference>
<comment type="subcellular location">
    <subcellularLocation>
        <location evidence="2">Membrane</location>
    </subcellularLocation>
</comment>
<keyword evidence="5 13" id="KW-0349">Heme</keyword>
<dbReference type="AlphaFoldDB" id="A0AAW0EBC3"/>
<evidence type="ECO:0000256" key="9">
    <source>
        <dbReference type="ARBA" id="ARBA00023002"/>
    </source>
</evidence>
<dbReference type="PANTHER" id="PTHR24305">
    <property type="entry name" value="CYTOCHROME P450"/>
    <property type="match status" value="1"/>
</dbReference>
<dbReference type="Proteomes" id="UP001383192">
    <property type="component" value="Unassembled WGS sequence"/>
</dbReference>
<dbReference type="PRINTS" id="PR00385">
    <property type="entry name" value="P450"/>
</dbReference>
<evidence type="ECO:0000256" key="10">
    <source>
        <dbReference type="ARBA" id="ARBA00023004"/>
    </source>
</evidence>
<dbReference type="InterPro" id="IPR036396">
    <property type="entry name" value="Cyt_P450_sf"/>
</dbReference>
<proteinExistence type="inferred from homology"/>
<dbReference type="InterPro" id="IPR001128">
    <property type="entry name" value="Cyt_P450"/>
</dbReference>
<dbReference type="GO" id="GO:0016705">
    <property type="term" value="F:oxidoreductase activity, acting on paired donors, with incorporation or reduction of molecular oxygen"/>
    <property type="evidence" value="ECO:0007669"/>
    <property type="project" value="InterPro"/>
</dbReference>
<dbReference type="EMBL" id="JAYKXP010000003">
    <property type="protein sequence ID" value="KAK7060429.1"/>
    <property type="molecule type" value="Genomic_DNA"/>
</dbReference>
<dbReference type="PRINTS" id="PR00463">
    <property type="entry name" value="EP450I"/>
</dbReference>
<keyword evidence="11 14" id="KW-0503">Monooxygenase</keyword>
<evidence type="ECO:0000256" key="2">
    <source>
        <dbReference type="ARBA" id="ARBA00004370"/>
    </source>
</evidence>
<sequence length="561" mass="62836">MGLFIEPFLDLMHRLYDGPVNSLLAFSLVSICLFVILQGLRARTIRVLPIPSCAHSYTAKPGASWIWGHEKSVFINEPGRAFRQWTELLGKTFRIKAAFGAPDILVLSDVEGISYILGKKIYDYHHSKVVRPRVARLLGKGLGWVEGASEHRRMKRLVMPSLSAENIKAMSEDVRQAALVAIGDLQAHVDKTGASKMNILEFTSRVTLNVIGRVAFLHDFEGGKSKDAIRILSARRKGASAIAEYAGFLTLMLLRRFPILNDLPIFAIQAQGLAKMTIQDGVAREMVKRTQSVGIDTLKGNNDLLSRLMIGNMNEEISTEELYEQISTFVISGHETTTQTLGFTIWELARHPDKQERLRSELESFGREPSYDDFQSKLPYLDAVLKETLRLYPGLPYMERVATKHDVIPLGSAVTGSRGKPVSEVVVQPGQVVLIPIIAIQRCDSIWRNPDDFYPERWLGDLPDVNNLPTGWAHLLAFSDGPRSCIGMRLAIFQYKVDTIKLFAWAAKHNPFQIILSSLMKQFRFRDTGAPISLKIASSLQPWVLGKKEEGPQLPVVVEHI</sequence>
<evidence type="ECO:0000313" key="16">
    <source>
        <dbReference type="EMBL" id="KAK7060429.1"/>
    </source>
</evidence>
<protein>
    <recommendedName>
        <fullName evidence="18">Cytochrome P450</fullName>
    </recommendedName>
</protein>
<evidence type="ECO:0000256" key="15">
    <source>
        <dbReference type="SAM" id="Phobius"/>
    </source>
</evidence>
<dbReference type="GO" id="GO:0004497">
    <property type="term" value="F:monooxygenase activity"/>
    <property type="evidence" value="ECO:0007669"/>
    <property type="project" value="UniProtKB-KW"/>
</dbReference>
<dbReference type="GO" id="GO:0020037">
    <property type="term" value="F:heme binding"/>
    <property type="evidence" value="ECO:0007669"/>
    <property type="project" value="InterPro"/>
</dbReference>
<comment type="similarity">
    <text evidence="4 14">Belongs to the cytochrome P450 family.</text>
</comment>
<evidence type="ECO:0000256" key="5">
    <source>
        <dbReference type="ARBA" id="ARBA00022617"/>
    </source>
</evidence>
<evidence type="ECO:0000313" key="17">
    <source>
        <dbReference type="Proteomes" id="UP001383192"/>
    </source>
</evidence>
<evidence type="ECO:0000256" key="14">
    <source>
        <dbReference type="RuleBase" id="RU000461"/>
    </source>
</evidence>
<dbReference type="InterPro" id="IPR002401">
    <property type="entry name" value="Cyt_P450_E_grp-I"/>
</dbReference>
<evidence type="ECO:0000256" key="13">
    <source>
        <dbReference type="PIRSR" id="PIRSR602401-1"/>
    </source>
</evidence>
<dbReference type="SUPFAM" id="SSF48264">
    <property type="entry name" value="Cytochrome P450"/>
    <property type="match status" value="1"/>
</dbReference>
<comment type="pathway">
    <text evidence="3">Secondary metabolite biosynthesis; terpenoid biosynthesis.</text>
</comment>
<feature type="binding site" description="axial binding residue" evidence="13">
    <location>
        <position position="485"/>
    </location>
    <ligand>
        <name>heme</name>
        <dbReference type="ChEBI" id="CHEBI:30413"/>
    </ligand>
    <ligandPart>
        <name>Fe</name>
        <dbReference type="ChEBI" id="CHEBI:18248"/>
    </ligandPart>
</feature>
<evidence type="ECO:0000256" key="6">
    <source>
        <dbReference type="ARBA" id="ARBA00022692"/>
    </source>
</evidence>
<evidence type="ECO:0000256" key="8">
    <source>
        <dbReference type="ARBA" id="ARBA00022989"/>
    </source>
</evidence>
<dbReference type="GO" id="GO:0005506">
    <property type="term" value="F:iron ion binding"/>
    <property type="evidence" value="ECO:0007669"/>
    <property type="project" value="InterPro"/>
</dbReference>
<keyword evidence="8 15" id="KW-1133">Transmembrane helix</keyword>
<evidence type="ECO:0000256" key="4">
    <source>
        <dbReference type="ARBA" id="ARBA00010617"/>
    </source>
</evidence>
<keyword evidence="7 13" id="KW-0479">Metal-binding</keyword>
<feature type="transmembrane region" description="Helical" evidence="15">
    <location>
        <begin position="20"/>
        <end position="40"/>
    </location>
</feature>
<keyword evidence="9 14" id="KW-0560">Oxidoreductase</keyword>
<evidence type="ECO:0000256" key="1">
    <source>
        <dbReference type="ARBA" id="ARBA00001971"/>
    </source>
</evidence>
<accession>A0AAW0EBC3</accession>
<dbReference type="GO" id="GO:0016020">
    <property type="term" value="C:membrane"/>
    <property type="evidence" value="ECO:0007669"/>
    <property type="project" value="UniProtKB-SubCell"/>
</dbReference>
<keyword evidence="10 13" id="KW-0408">Iron</keyword>
<keyword evidence="17" id="KW-1185">Reference proteome</keyword>
<evidence type="ECO:0000256" key="7">
    <source>
        <dbReference type="ARBA" id="ARBA00022723"/>
    </source>
</evidence>
<dbReference type="Gene3D" id="1.10.630.10">
    <property type="entry name" value="Cytochrome P450"/>
    <property type="match status" value="1"/>
</dbReference>
<dbReference type="PANTHER" id="PTHR24305:SF166">
    <property type="entry name" value="CYTOCHROME P450 12A4, MITOCHONDRIAL-RELATED"/>
    <property type="match status" value="1"/>
</dbReference>